<dbReference type="EMBL" id="GBRH01240896">
    <property type="protein sequence ID" value="JAD56999.1"/>
    <property type="molecule type" value="Transcribed_RNA"/>
</dbReference>
<reference evidence="2" key="1">
    <citation type="submission" date="2014-09" db="EMBL/GenBank/DDBJ databases">
        <authorList>
            <person name="Magalhaes I.L.F."/>
            <person name="Oliveira U."/>
            <person name="Santos F.R."/>
            <person name="Vidigal T.H.D.A."/>
            <person name="Brescovit A.D."/>
            <person name="Santos A.J."/>
        </authorList>
    </citation>
    <scope>NUCLEOTIDE SEQUENCE</scope>
    <source>
        <tissue evidence="2">Shoot tissue taken approximately 20 cm above the soil surface</tissue>
    </source>
</reference>
<sequence length="20" mass="2099">MQRLPLQSGGSKPQECVAGI</sequence>
<protein>
    <submittedName>
        <fullName evidence="2">Uncharacterized protein</fullName>
    </submittedName>
</protein>
<evidence type="ECO:0000313" key="2">
    <source>
        <dbReference type="EMBL" id="JAD56999.1"/>
    </source>
</evidence>
<name>A0A0A9AZ18_ARUDO</name>
<proteinExistence type="predicted"/>
<dbReference type="AlphaFoldDB" id="A0A0A9AZ18"/>
<accession>A0A0A9AZ18</accession>
<reference evidence="2" key="2">
    <citation type="journal article" date="2015" name="Data Brief">
        <title>Shoot transcriptome of the giant reed, Arundo donax.</title>
        <authorList>
            <person name="Barrero R.A."/>
            <person name="Guerrero F.D."/>
            <person name="Moolhuijzen P."/>
            <person name="Goolsby J.A."/>
            <person name="Tidwell J."/>
            <person name="Bellgard S.E."/>
            <person name="Bellgard M.I."/>
        </authorList>
    </citation>
    <scope>NUCLEOTIDE SEQUENCE</scope>
    <source>
        <tissue evidence="2">Shoot tissue taken approximately 20 cm above the soil surface</tissue>
    </source>
</reference>
<evidence type="ECO:0000256" key="1">
    <source>
        <dbReference type="SAM" id="MobiDB-lite"/>
    </source>
</evidence>
<feature type="region of interest" description="Disordered" evidence="1">
    <location>
        <begin position="1"/>
        <end position="20"/>
    </location>
</feature>
<organism evidence="2">
    <name type="scientific">Arundo donax</name>
    <name type="common">Giant reed</name>
    <name type="synonym">Donax arundinaceus</name>
    <dbReference type="NCBI Taxonomy" id="35708"/>
    <lineage>
        <taxon>Eukaryota</taxon>
        <taxon>Viridiplantae</taxon>
        <taxon>Streptophyta</taxon>
        <taxon>Embryophyta</taxon>
        <taxon>Tracheophyta</taxon>
        <taxon>Spermatophyta</taxon>
        <taxon>Magnoliopsida</taxon>
        <taxon>Liliopsida</taxon>
        <taxon>Poales</taxon>
        <taxon>Poaceae</taxon>
        <taxon>PACMAD clade</taxon>
        <taxon>Arundinoideae</taxon>
        <taxon>Arundineae</taxon>
        <taxon>Arundo</taxon>
    </lineage>
</organism>